<dbReference type="PANTHER" id="PTHR44591:SF3">
    <property type="entry name" value="RESPONSE REGULATORY DOMAIN-CONTAINING PROTEIN"/>
    <property type="match status" value="1"/>
</dbReference>
<dbReference type="SMART" id="SM00448">
    <property type="entry name" value="REC"/>
    <property type="match status" value="1"/>
</dbReference>
<dbReference type="Proteomes" id="UP000620327">
    <property type="component" value="Unassembled WGS sequence"/>
</dbReference>
<dbReference type="SUPFAM" id="SSF52172">
    <property type="entry name" value="CheY-like"/>
    <property type="match status" value="1"/>
</dbReference>
<evidence type="ECO:0000256" key="3">
    <source>
        <dbReference type="ARBA" id="ARBA00024867"/>
    </source>
</evidence>
<dbReference type="GO" id="GO:0000160">
    <property type="term" value="P:phosphorelay signal transduction system"/>
    <property type="evidence" value="ECO:0007669"/>
    <property type="project" value="InterPro"/>
</dbReference>
<dbReference type="PROSITE" id="PS50110">
    <property type="entry name" value="RESPONSE_REGULATORY"/>
    <property type="match status" value="1"/>
</dbReference>
<dbReference type="InterPro" id="IPR001789">
    <property type="entry name" value="Sig_transdc_resp-reg_receiver"/>
</dbReference>
<accession>A0A923S5T2</accession>
<dbReference type="Pfam" id="PF00072">
    <property type="entry name" value="Response_reg"/>
    <property type="match status" value="1"/>
</dbReference>
<organism evidence="6 7">
    <name type="scientific">Dysosmobacter segnis</name>
    <dbReference type="NCBI Taxonomy" id="2763042"/>
    <lineage>
        <taxon>Bacteria</taxon>
        <taxon>Bacillati</taxon>
        <taxon>Bacillota</taxon>
        <taxon>Clostridia</taxon>
        <taxon>Eubacteriales</taxon>
        <taxon>Oscillospiraceae</taxon>
        <taxon>Dysosmobacter</taxon>
    </lineage>
</organism>
<evidence type="ECO:0000256" key="4">
    <source>
        <dbReference type="PROSITE-ProRule" id="PRU00169"/>
    </source>
</evidence>
<dbReference type="PANTHER" id="PTHR44591">
    <property type="entry name" value="STRESS RESPONSE REGULATOR PROTEIN 1"/>
    <property type="match status" value="1"/>
</dbReference>
<comment type="caution">
    <text evidence="6">The sequence shown here is derived from an EMBL/GenBank/DDBJ whole genome shotgun (WGS) entry which is preliminary data.</text>
</comment>
<feature type="modified residue" description="4-aspartylphosphate" evidence="4">
    <location>
        <position position="56"/>
    </location>
</feature>
<evidence type="ECO:0000256" key="1">
    <source>
        <dbReference type="ARBA" id="ARBA00018672"/>
    </source>
</evidence>
<dbReference type="AlphaFoldDB" id="A0A923S5T2"/>
<dbReference type="InterPro" id="IPR050595">
    <property type="entry name" value="Bact_response_regulator"/>
</dbReference>
<evidence type="ECO:0000313" key="6">
    <source>
        <dbReference type="EMBL" id="MBC5768949.1"/>
    </source>
</evidence>
<evidence type="ECO:0000259" key="5">
    <source>
        <dbReference type="PROSITE" id="PS50110"/>
    </source>
</evidence>
<dbReference type="Gene3D" id="3.40.50.2300">
    <property type="match status" value="1"/>
</dbReference>
<sequence>MTSRKRVLLADGSEEFRWLMWKNVANHDFFSLATVGSGRDVLLCMQKQTADLLLMDTALPDVCGLTVLDELQRRGTAPQRVILLSSIVSEQVTDQAFALGVSHFIPKPFHTDLLFDAMYELFPGCSCGHWPHSPQ</sequence>
<proteinExistence type="predicted"/>
<reference evidence="6" key="1">
    <citation type="submission" date="2020-08" db="EMBL/GenBank/DDBJ databases">
        <title>Genome public.</title>
        <authorList>
            <person name="Liu C."/>
            <person name="Sun Q."/>
        </authorList>
    </citation>
    <scope>NUCLEOTIDE SEQUENCE</scope>
    <source>
        <strain evidence="6">BX15</strain>
    </source>
</reference>
<dbReference type="EMBL" id="JACOQI010000001">
    <property type="protein sequence ID" value="MBC5768949.1"/>
    <property type="molecule type" value="Genomic_DNA"/>
</dbReference>
<keyword evidence="7" id="KW-1185">Reference proteome</keyword>
<evidence type="ECO:0000313" key="7">
    <source>
        <dbReference type="Proteomes" id="UP000620327"/>
    </source>
</evidence>
<evidence type="ECO:0000256" key="2">
    <source>
        <dbReference type="ARBA" id="ARBA00022553"/>
    </source>
</evidence>
<dbReference type="InterPro" id="IPR011006">
    <property type="entry name" value="CheY-like_superfamily"/>
</dbReference>
<dbReference type="RefSeq" id="WP_187013348.1">
    <property type="nucleotide sequence ID" value="NZ_JACOQI010000001.1"/>
</dbReference>
<feature type="domain" description="Response regulatory" evidence="5">
    <location>
        <begin position="6"/>
        <end position="122"/>
    </location>
</feature>
<comment type="function">
    <text evidence="3">May play the central regulatory role in sporulation. It may be an element of the effector pathway responsible for the activation of sporulation genes in response to nutritional stress. Spo0A may act in concert with spo0H (a sigma factor) to control the expression of some genes that are critical to the sporulation process.</text>
</comment>
<name>A0A923S5T2_9FIRM</name>
<keyword evidence="2 4" id="KW-0597">Phosphoprotein</keyword>
<gene>
    <name evidence="6" type="ORF">H8Z83_01105</name>
</gene>
<protein>
    <recommendedName>
        <fullName evidence="1">Stage 0 sporulation protein A homolog</fullName>
    </recommendedName>
</protein>